<accession>A0A1W2AHM9</accession>
<keyword evidence="4 6" id="KW-1133">Transmembrane helix</keyword>
<dbReference type="STRING" id="112901.SAMN04488500_105298"/>
<keyword evidence="9" id="KW-1185">Reference proteome</keyword>
<feature type="domain" description="Major facilitator superfamily (MFS) profile" evidence="7">
    <location>
        <begin position="6"/>
        <end position="384"/>
    </location>
</feature>
<feature type="transmembrane region" description="Helical" evidence="6">
    <location>
        <begin position="161"/>
        <end position="179"/>
    </location>
</feature>
<feature type="transmembrane region" description="Helical" evidence="6">
    <location>
        <begin position="101"/>
        <end position="120"/>
    </location>
</feature>
<feature type="transmembrane region" description="Helical" evidence="6">
    <location>
        <begin position="42"/>
        <end position="64"/>
    </location>
</feature>
<dbReference type="InterPro" id="IPR050930">
    <property type="entry name" value="MFS_Vesicular_Transporter"/>
</dbReference>
<protein>
    <submittedName>
        <fullName evidence="8">Predicted arabinose efflux permease, MFS family</fullName>
    </submittedName>
</protein>
<dbReference type="Pfam" id="PF07690">
    <property type="entry name" value="MFS_1"/>
    <property type="match status" value="1"/>
</dbReference>
<name>A0A1W2AHM9_9FIRM</name>
<dbReference type="OrthoDB" id="6360at2"/>
<dbReference type="SUPFAM" id="SSF103473">
    <property type="entry name" value="MFS general substrate transporter"/>
    <property type="match status" value="1"/>
</dbReference>
<evidence type="ECO:0000313" key="9">
    <source>
        <dbReference type="Proteomes" id="UP000192738"/>
    </source>
</evidence>
<feature type="transmembrane region" description="Helical" evidence="6">
    <location>
        <begin position="297"/>
        <end position="318"/>
    </location>
</feature>
<comment type="subcellular location">
    <subcellularLocation>
        <location evidence="1">Cell membrane</location>
        <topology evidence="1">Multi-pass membrane protein</topology>
    </subcellularLocation>
</comment>
<evidence type="ECO:0000259" key="7">
    <source>
        <dbReference type="PROSITE" id="PS50850"/>
    </source>
</evidence>
<feature type="transmembrane region" description="Helical" evidence="6">
    <location>
        <begin position="132"/>
        <end position="155"/>
    </location>
</feature>
<organism evidence="8 9">
    <name type="scientific">Sporomusa malonica</name>
    <dbReference type="NCBI Taxonomy" id="112901"/>
    <lineage>
        <taxon>Bacteria</taxon>
        <taxon>Bacillati</taxon>
        <taxon>Bacillota</taxon>
        <taxon>Negativicutes</taxon>
        <taxon>Selenomonadales</taxon>
        <taxon>Sporomusaceae</taxon>
        <taxon>Sporomusa</taxon>
    </lineage>
</organism>
<dbReference type="CDD" id="cd17325">
    <property type="entry name" value="MFS_MdtG_SLC18_like"/>
    <property type="match status" value="1"/>
</dbReference>
<evidence type="ECO:0000256" key="5">
    <source>
        <dbReference type="ARBA" id="ARBA00023136"/>
    </source>
</evidence>
<proteinExistence type="predicted"/>
<dbReference type="PANTHER" id="PTHR23506:SF23">
    <property type="entry name" value="GH10249P"/>
    <property type="match status" value="1"/>
</dbReference>
<feature type="transmembrane region" description="Helical" evidence="6">
    <location>
        <begin position="271"/>
        <end position="291"/>
    </location>
</feature>
<feature type="transmembrane region" description="Helical" evidence="6">
    <location>
        <begin position="360"/>
        <end position="379"/>
    </location>
</feature>
<dbReference type="EMBL" id="FWXI01000005">
    <property type="protein sequence ID" value="SMC60070.1"/>
    <property type="molecule type" value="Genomic_DNA"/>
</dbReference>
<dbReference type="AlphaFoldDB" id="A0A1W2AHM9"/>
<dbReference type="Proteomes" id="UP000192738">
    <property type="component" value="Unassembled WGS sequence"/>
</dbReference>
<keyword evidence="5 6" id="KW-0472">Membrane</keyword>
<evidence type="ECO:0000256" key="6">
    <source>
        <dbReference type="SAM" id="Phobius"/>
    </source>
</evidence>
<dbReference type="InterPro" id="IPR011701">
    <property type="entry name" value="MFS"/>
</dbReference>
<evidence type="ECO:0000256" key="4">
    <source>
        <dbReference type="ARBA" id="ARBA00022989"/>
    </source>
</evidence>
<evidence type="ECO:0000256" key="3">
    <source>
        <dbReference type="ARBA" id="ARBA00022692"/>
    </source>
</evidence>
<feature type="transmembrane region" description="Helical" evidence="6">
    <location>
        <begin position="209"/>
        <end position="235"/>
    </location>
</feature>
<reference evidence="8 9" key="1">
    <citation type="submission" date="2017-04" db="EMBL/GenBank/DDBJ databases">
        <authorList>
            <person name="Afonso C.L."/>
            <person name="Miller P.J."/>
            <person name="Scott M.A."/>
            <person name="Spackman E."/>
            <person name="Goraichik I."/>
            <person name="Dimitrov K.M."/>
            <person name="Suarez D.L."/>
            <person name="Swayne D.E."/>
        </authorList>
    </citation>
    <scope>NUCLEOTIDE SEQUENCE [LARGE SCALE GENOMIC DNA]</scope>
    <source>
        <strain evidence="8 9">DSM 5090</strain>
    </source>
</reference>
<dbReference type="GO" id="GO:0022857">
    <property type="term" value="F:transmembrane transporter activity"/>
    <property type="evidence" value="ECO:0007669"/>
    <property type="project" value="InterPro"/>
</dbReference>
<keyword evidence="2" id="KW-0813">Transport</keyword>
<dbReference type="InterPro" id="IPR020846">
    <property type="entry name" value="MFS_dom"/>
</dbReference>
<evidence type="ECO:0000313" key="8">
    <source>
        <dbReference type="EMBL" id="SMC60070.1"/>
    </source>
</evidence>
<keyword evidence="3 6" id="KW-0812">Transmembrane</keyword>
<dbReference type="PANTHER" id="PTHR23506">
    <property type="entry name" value="GH10249P"/>
    <property type="match status" value="1"/>
</dbReference>
<dbReference type="RefSeq" id="WP_084575205.1">
    <property type="nucleotide sequence ID" value="NZ_CP155572.1"/>
</dbReference>
<evidence type="ECO:0000256" key="2">
    <source>
        <dbReference type="ARBA" id="ARBA00022448"/>
    </source>
</evidence>
<dbReference type="GO" id="GO:0005886">
    <property type="term" value="C:plasma membrane"/>
    <property type="evidence" value="ECO:0007669"/>
    <property type="project" value="UniProtKB-SubCell"/>
</dbReference>
<dbReference type="PROSITE" id="PS50850">
    <property type="entry name" value="MFS"/>
    <property type="match status" value="1"/>
</dbReference>
<sequence>MFKHSQLLVLSISVFLLMLGDGMVLALLPKTVISLTNSNLYVGYLASTYALAQVMSQLPIGMLSDRWGPKFFVLLGYVLSFIAGLLFYFTNDVNLIFWGRVLQGIAEAPLLSLAPALLSVRYSADKGKAIGIYNASIYLGLTAGPFLRVVLLQGWSDHQIFLLYAVLCLIGAIIICCSMRNQLERQSTVKETMNINSCLTLMKNPQTLAVLWGITLYGAGFGIFMTLIPAFLLTLKGYNQSYINIFFSLFYVAISLAQITIGWLSDRLGRLLFMVLGMLIAATGTAISIYFDHLALTVILCFSSFGLGAYYLASMAFLNEKVPANFKGAISGIYYVFWGIGMFWGPLMLTGYIQANSYQAGFQMFSVILMVQVVLLSIAKPYQTQATKDMQ</sequence>
<feature type="transmembrane region" description="Helical" evidence="6">
    <location>
        <begin position="71"/>
        <end position="89"/>
    </location>
</feature>
<evidence type="ECO:0000256" key="1">
    <source>
        <dbReference type="ARBA" id="ARBA00004651"/>
    </source>
</evidence>
<gene>
    <name evidence="8" type="ORF">SAMN04488500_105298</name>
</gene>
<feature type="transmembrane region" description="Helical" evidence="6">
    <location>
        <begin position="330"/>
        <end position="354"/>
    </location>
</feature>
<dbReference type="Gene3D" id="1.20.1250.20">
    <property type="entry name" value="MFS general substrate transporter like domains"/>
    <property type="match status" value="1"/>
</dbReference>
<feature type="transmembrane region" description="Helical" evidence="6">
    <location>
        <begin position="241"/>
        <end position="264"/>
    </location>
</feature>
<dbReference type="InterPro" id="IPR036259">
    <property type="entry name" value="MFS_trans_sf"/>
</dbReference>